<reference evidence="1 2" key="1">
    <citation type="journal article" date="2012" name="J. Bacteriol.">
        <title>Draft Genome Sequence of Plant Growth-Promoting Rhizobium Mesorhizobium amorphae, Isolated from Zinc-Lead Mine Tailings.</title>
        <authorList>
            <person name="Hao X."/>
            <person name="Lin Y."/>
            <person name="Johnstone L."/>
            <person name="Baltrus D.A."/>
            <person name="Miller S.J."/>
            <person name="Wei G."/>
            <person name="Rensing C."/>
        </authorList>
    </citation>
    <scope>NUCLEOTIDE SEQUENCE [LARGE SCALE GENOMIC DNA]</scope>
    <source>
        <strain evidence="1 2">CCNWGS0123</strain>
    </source>
</reference>
<accession>G6YIE3</accession>
<dbReference type="Proteomes" id="UP000002949">
    <property type="component" value="Unassembled WGS sequence"/>
</dbReference>
<organism evidence="1 2">
    <name type="scientific">Mesorhizobium amorphae CCNWGS0123</name>
    <dbReference type="NCBI Taxonomy" id="1082933"/>
    <lineage>
        <taxon>Bacteria</taxon>
        <taxon>Pseudomonadati</taxon>
        <taxon>Pseudomonadota</taxon>
        <taxon>Alphaproteobacteria</taxon>
        <taxon>Hyphomicrobiales</taxon>
        <taxon>Phyllobacteriaceae</taxon>
        <taxon>Mesorhizobium</taxon>
    </lineage>
</organism>
<dbReference type="AlphaFoldDB" id="G6YIE3"/>
<keyword evidence="2" id="KW-1185">Reference proteome</keyword>
<proteinExistence type="predicted"/>
<sequence length="130" mass="14545">MLFLITWKQYHFGNAATTRVPGRETREPSELLFVAGKFAEYQRLGDTAIAILGDEIRPIVDRSVIATISIFCPRLRNRYFASGLENRSPANMQQIDAAAISAAIARSSGQTRSRPVSWSHVPSARYSWCL</sequence>
<name>G6YIE3_9HYPH</name>
<gene>
    <name evidence="1" type="ORF">MEA186_28817</name>
</gene>
<dbReference type="EMBL" id="AGSN01000199">
    <property type="protein sequence ID" value="EHH06324.1"/>
    <property type="molecule type" value="Genomic_DNA"/>
</dbReference>
<evidence type="ECO:0000313" key="2">
    <source>
        <dbReference type="Proteomes" id="UP000002949"/>
    </source>
</evidence>
<evidence type="ECO:0000313" key="1">
    <source>
        <dbReference type="EMBL" id="EHH06324.1"/>
    </source>
</evidence>
<protein>
    <submittedName>
        <fullName evidence="1">Uncharacterized protein</fullName>
    </submittedName>
</protein>